<dbReference type="RefSeq" id="WP_060584680.1">
    <property type="nucleotide sequence ID" value="NZ_CP013067.1"/>
</dbReference>
<dbReference type="InterPro" id="IPR010775">
    <property type="entry name" value="DUF1365"/>
</dbReference>
<name>A0A0S2SFM3_9GAMM</name>
<dbReference type="PANTHER" id="PTHR33973">
    <property type="entry name" value="OS07G0153300 PROTEIN"/>
    <property type="match status" value="1"/>
</dbReference>
<protein>
    <submittedName>
        <fullName evidence="1">Plasmid partition ParA protein</fullName>
    </submittedName>
</protein>
<dbReference type="Pfam" id="PF07103">
    <property type="entry name" value="DUF1365"/>
    <property type="match status" value="1"/>
</dbReference>
<reference evidence="1 2" key="2">
    <citation type="journal article" date="2016" name="Genome Announc.">
        <title>Complete Genome Sequence of the Highly Virulent Aeromonas schubertii Strain WL1483, Isolated from Diseased Snakehead Fish (Channa argus) in China.</title>
        <authorList>
            <person name="Liu L."/>
            <person name="Li N."/>
            <person name="Zhang D."/>
            <person name="Fu X."/>
            <person name="Shi C."/>
            <person name="Lin Q."/>
            <person name="Hao G."/>
        </authorList>
    </citation>
    <scope>NUCLEOTIDE SEQUENCE [LARGE SCALE GENOMIC DNA]</scope>
    <source>
        <strain evidence="1 2">WL1483</strain>
    </source>
</reference>
<reference evidence="2" key="1">
    <citation type="submission" date="2015-10" db="EMBL/GenBank/DDBJ databases">
        <title>Complete Genome Sequence of Aeromonas schubertii strain WL1483.</title>
        <authorList>
            <person name="Liu L."/>
        </authorList>
    </citation>
    <scope>NUCLEOTIDE SEQUENCE [LARGE SCALE GENOMIC DNA]</scope>
    <source>
        <strain evidence="2">WL1483</strain>
    </source>
</reference>
<dbReference type="PATRIC" id="fig|652.5.peg.1141"/>
<accession>A0A0S2SFM3</accession>
<evidence type="ECO:0000313" key="2">
    <source>
        <dbReference type="Proteomes" id="UP000058114"/>
    </source>
</evidence>
<dbReference type="KEGG" id="asr:WL1483_1083"/>
<evidence type="ECO:0000313" key="1">
    <source>
        <dbReference type="EMBL" id="ALP40502.1"/>
    </source>
</evidence>
<dbReference type="Proteomes" id="UP000058114">
    <property type="component" value="Chromosome"/>
</dbReference>
<gene>
    <name evidence="1" type="ORF">WL1483_1083</name>
</gene>
<proteinExistence type="predicted"/>
<dbReference type="EMBL" id="CP013067">
    <property type="protein sequence ID" value="ALP40502.1"/>
    <property type="molecule type" value="Genomic_DNA"/>
</dbReference>
<dbReference type="AlphaFoldDB" id="A0A0S2SFM3"/>
<organism evidence="1 2">
    <name type="scientific">Aeromonas schubertii</name>
    <dbReference type="NCBI Taxonomy" id="652"/>
    <lineage>
        <taxon>Bacteria</taxon>
        <taxon>Pseudomonadati</taxon>
        <taxon>Pseudomonadota</taxon>
        <taxon>Gammaproteobacteria</taxon>
        <taxon>Aeromonadales</taxon>
        <taxon>Aeromonadaceae</taxon>
        <taxon>Aeromonas</taxon>
    </lineage>
</organism>
<sequence length="241" mass="27636">MNSALLVGQVRHRRFAPRRHSFSYPLYMLGIDLDELALLPQGTLFGVEHPALLAFHRADYLGSPETPLKVSVWQRVHELGGSGEGRVLFVGLGRCLGLYFSPVNFYFCFEGEKARWLLAEVANTPWNERHHYLIDLASPTPHDKQFHVSPFMHLAMTYHWRVRAPDGRGVMVHIESHGQSAEGKLFDATLTLTPKPFEGTTLRTLLWRWPSMALTVLVGIYWHALRLWLKKLHFYSHPEAS</sequence>
<dbReference type="PANTHER" id="PTHR33973:SF4">
    <property type="entry name" value="OS07G0153300 PROTEIN"/>
    <property type="match status" value="1"/>
</dbReference>